<reference evidence="6" key="2">
    <citation type="submission" date="2020-07" db="EMBL/GenBank/DDBJ databases">
        <authorList>
            <person name="Vera ALvarez R."/>
            <person name="Arias-Moreno D.M."/>
            <person name="Jimenez-Jacinto V."/>
            <person name="Jimenez-Bremont J.F."/>
            <person name="Swaminathan K."/>
            <person name="Moose S.P."/>
            <person name="Guerrero-Gonzalez M.L."/>
            <person name="Marino-Ramirez L."/>
            <person name="Landsman D."/>
            <person name="Rodriguez-Kessler M."/>
            <person name="Delgado-Sanchez P."/>
        </authorList>
    </citation>
    <scope>NUCLEOTIDE SEQUENCE</scope>
    <source>
        <tissue evidence="6">Cladode</tissue>
    </source>
</reference>
<dbReference type="PANTHER" id="PTHR33355:SF5">
    <property type="entry name" value="F12F1.23 PROTEIN"/>
    <property type="match status" value="1"/>
</dbReference>
<keyword evidence="3" id="KW-1133">Transmembrane helix</keyword>
<organism evidence="6">
    <name type="scientific">Opuntia streptacantha</name>
    <name type="common">Prickly pear cactus</name>
    <name type="synonym">Opuntia cardona</name>
    <dbReference type="NCBI Taxonomy" id="393608"/>
    <lineage>
        <taxon>Eukaryota</taxon>
        <taxon>Viridiplantae</taxon>
        <taxon>Streptophyta</taxon>
        <taxon>Embryophyta</taxon>
        <taxon>Tracheophyta</taxon>
        <taxon>Spermatophyta</taxon>
        <taxon>Magnoliopsida</taxon>
        <taxon>eudicotyledons</taxon>
        <taxon>Gunneridae</taxon>
        <taxon>Pentapetalae</taxon>
        <taxon>Caryophyllales</taxon>
        <taxon>Cactineae</taxon>
        <taxon>Cactaceae</taxon>
        <taxon>Opuntioideae</taxon>
        <taxon>Opuntia</taxon>
    </lineage>
</organism>
<feature type="chain" id="PRO_5027753597" description="Wall-associated receptor kinase galacturonan-binding domain-containing protein" evidence="4">
    <location>
        <begin position="31"/>
        <end position="335"/>
    </location>
</feature>
<dbReference type="PANTHER" id="PTHR33355">
    <property type="entry name" value="WALL-ASSOCIATED RECEPTOR KINASE CARBOXY-TERMINAL PROTEIN-RELATED"/>
    <property type="match status" value="1"/>
</dbReference>
<reference evidence="6" key="1">
    <citation type="journal article" date="2013" name="J. Plant Res.">
        <title>Effect of fungi and light on seed germination of three Opuntia species from semiarid lands of central Mexico.</title>
        <authorList>
            <person name="Delgado-Sanchez P."/>
            <person name="Jimenez-Bremont J.F."/>
            <person name="Guerrero-Gonzalez Mde L."/>
            <person name="Flores J."/>
        </authorList>
    </citation>
    <scope>NUCLEOTIDE SEQUENCE</scope>
    <source>
        <tissue evidence="6">Cladode</tissue>
    </source>
</reference>
<proteinExistence type="predicted"/>
<dbReference type="AlphaFoldDB" id="A0A7C8Z3B5"/>
<keyword evidence="2 4" id="KW-0732">Signal</keyword>
<dbReference type="EMBL" id="GISG01083277">
    <property type="protein sequence ID" value="MBA4632573.1"/>
    <property type="molecule type" value="Transcribed_RNA"/>
</dbReference>
<evidence type="ECO:0000259" key="5">
    <source>
        <dbReference type="Pfam" id="PF13947"/>
    </source>
</evidence>
<keyword evidence="3" id="KW-0472">Membrane</keyword>
<dbReference type="GO" id="GO:0016020">
    <property type="term" value="C:membrane"/>
    <property type="evidence" value="ECO:0007669"/>
    <property type="project" value="UniProtKB-SubCell"/>
</dbReference>
<accession>A0A7C8Z3B5</accession>
<feature type="domain" description="Wall-associated receptor kinase galacturonan-binding" evidence="5">
    <location>
        <begin position="35"/>
        <end position="97"/>
    </location>
</feature>
<feature type="signal peptide" evidence="4">
    <location>
        <begin position="1"/>
        <end position="30"/>
    </location>
</feature>
<sequence length="335" mass="37076">MGHPKTHKTTHICSLLTIILITSFSPLISSQSSLCRTSCGGIPIRYPLSIDDGCGSPYYRHILVCSEPANVLELWTPSGRYPVKSISYTDPHILISDPLMWSCQDGDRLRPTRALSLDTSIHLSLSSQNEYLFFNCSPDRVIMEPRPMFCERFPERCDASCDPSSYLCRHLPQCGPNALRGTSCCSYYPKATVSLRMMLKHCTTYTTIHWKSVGGLGTRRPYDQVPEYGVRVDFDIPVTSRCLRCQDRAKGGGTCGFETRNQDFLCLCEQGNVTTYCKDHQSTVHSGNTGAIAGTVTVASVAGGVGIGAGIWYLKKVRAKEPVTHGVQTNENRLF</sequence>
<evidence type="ECO:0000313" key="6">
    <source>
        <dbReference type="EMBL" id="MBA4632573.1"/>
    </source>
</evidence>
<dbReference type="InterPro" id="IPR025287">
    <property type="entry name" value="WAK_GUB"/>
</dbReference>
<evidence type="ECO:0000256" key="1">
    <source>
        <dbReference type="ARBA" id="ARBA00004167"/>
    </source>
</evidence>
<keyword evidence="3" id="KW-0812">Transmembrane</keyword>
<comment type="subcellular location">
    <subcellularLocation>
        <location evidence="1">Membrane</location>
        <topology evidence="1">Single-pass membrane protein</topology>
    </subcellularLocation>
</comment>
<name>A0A7C8Z3B5_OPUST</name>
<protein>
    <recommendedName>
        <fullName evidence="5">Wall-associated receptor kinase galacturonan-binding domain-containing protein</fullName>
    </recommendedName>
</protein>
<evidence type="ECO:0000256" key="2">
    <source>
        <dbReference type="ARBA" id="ARBA00022729"/>
    </source>
</evidence>
<evidence type="ECO:0000256" key="4">
    <source>
        <dbReference type="SAM" id="SignalP"/>
    </source>
</evidence>
<feature type="transmembrane region" description="Helical" evidence="3">
    <location>
        <begin position="291"/>
        <end position="314"/>
    </location>
</feature>
<dbReference type="Pfam" id="PF13947">
    <property type="entry name" value="GUB_WAK_bind"/>
    <property type="match status" value="1"/>
</dbReference>
<dbReference type="GO" id="GO:0030247">
    <property type="term" value="F:polysaccharide binding"/>
    <property type="evidence" value="ECO:0007669"/>
    <property type="project" value="InterPro"/>
</dbReference>
<evidence type="ECO:0000256" key="3">
    <source>
        <dbReference type="SAM" id="Phobius"/>
    </source>
</evidence>